<dbReference type="PANTHER" id="PTHR34992">
    <property type="entry name" value="HYPHAL ANASTAMOSIS-7 PROTEIN"/>
    <property type="match status" value="1"/>
</dbReference>
<protein>
    <recommendedName>
        <fullName evidence="10">Copper acquisition factor BIM1-like domain-containing protein</fullName>
    </recommendedName>
</protein>
<feature type="transmembrane region" description="Helical" evidence="8">
    <location>
        <begin position="210"/>
        <end position="238"/>
    </location>
</feature>
<evidence type="ECO:0000256" key="3">
    <source>
        <dbReference type="ARBA" id="ARBA00022622"/>
    </source>
</evidence>
<dbReference type="AlphaFoldDB" id="A0A1E3H8S1"/>
<comment type="caution">
    <text evidence="11">The sequence shown here is derived from an EMBL/GenBank/DDBJ whole genome shotgun (WGS) entry which is preliminary data.</text>
</comment>
<evidence type="ECO:0000259" key="10">
    <source>
        <dbReference type="Pfam" id="PF20238"/>
    </source>
</evidence>
<feature type="signal peptide" evidence="9">
    <location>
        <begin position="1"/>
        <end position="25"/>
    </location>
</feature>
<evidence type="ECO:0000256" key="8">
    <source>
        <dbReference type="SAM" id="Phobius"/>
    </source>
</evidence>
<name>A0A1E3H8S1_9TREE</name>
<keyword evidence="4 9" id="KW-0732">Signal</keyword>
<proteinExistence type="predicted"/>
<keyword evidence="12" id="KW-1185">Reference proteome</keyword>
<evidence type="ECO:0000256" key="2">
    <source>
        <dbReference type="ARBA" id="ARBA00022475"/>
    </source>
</evidence>
<keyword evidence="2" id="KW-1003">Cell membrane</keyword>
<dbReference type="GO" id="GO:0098552">
    <property type="term" value="C:side of membrane"/>
    <property type="evidence" value="ECO:0007669"/>
    <property type="project" value="UniProtKB-KW"/>
</dbReference>
<keyword evidence="6" id="KW-0325">Glycoprotein</keyword>
<dbReference type="Pfam" id="PF20238">
    <property type="entry name" value="BIM1-like_dom"/>
    <property type="match status" value="1"/>
</dbReference>
<gene>
    <name evidence="11" type="ORF">L202_08142</name>
</gene>
<keyword evidence="8" id="KW-0812">Transmembrane</keyword>
<evidence type="ECO:0000256" key="9">
    <source>
        <dbReference type="SAM" id="SignalP"/>
    </source>
</evidence>
<dbReference type="InterPro" id="IPR046530">
    <property type="entry name" value="BIM1-like_dom"/>
</dbReference>
<evidence type="ECO:0000313" key="12">
    <source>
        <dbReference type="Proteomes" id="UP000094065"/>
    </source>
</evidence>
<dbReference type="EMBL" id="AWGJ01000014">
    <property type="protein sequence ID" value="ODN72703.1"/>
    <property type="molecule type" value="Genomic_DNA"/>
</dbReference>
<comment type="subcellular location">
    <subcellularLocation>
        <location evidence="1">Cell membrane</location>
        <topology evidence="1">Lipid-anchor</topology>
        <topology evidence="1">GPI-anchor</topology>
    </subcellularLocation>
</comment>
<evidence type="ECO:0000313" key="11">
    <source>
        <dbReference type="EMBL" id="ODN72703.1"/>
    </source>
</evidence>
<evidence type="ECO:0000256" key="7">
    <source>
        <dbReference type="ARBA" id="ARBA00023288"/>
    </source>
</evidence>
<feature type="domain" description="Copper acquisition factor BIM1-like" evidence="10">
    <location>
        <begin position="37"/>
        <end position="179"/>
    </location>
</feature>
<evidence type="ECO:0000256" key="1">
    <source>
        <dbReference type="ARBA" id="ARBA00004609"/>
    </source>
</evidence>
<accession>A0A1E3H8S1</accession>
<keyword evidence="3" id="KW-0336">GPI-anchor</keyword>
<dbReference type="GeneID" id="30159451"/>
<dbReference type="STRING" id="1295533.A0A1E3H8S1"/>
<keyword evidence="8" id="KW-1133">Transmembrane helix</keyword>
<evidence type="ECO:0000256" key="5">
    <source>
        <dbReference type="ARBA" id="ARBA00023136"/>
    </source>
</evidence>
<dbReference type="OrthoDB" id="2586575at2759"/>
<dbReference type="RefSeq" id="XP_018988644.1">
    <property type="nucleotide sequence ID" value="XM_019142981.1"/>
</dbReference>
<reference evidence="11 12" key="1">
    <citation type="submission" date="2016-06" db="EMBL/GenBank/DDBJ databases">
        <title>Evolution of pathogenesis and genome organization in the Tremellales.</title>
        <authorList>
            <person name="Cuomo C."/>
            <person name="Litvintseva A."/>
            <person name="Heitman J."/>
            <person name="Chen Y."/>
            <person name="Sun S."/>
            <person name="Springer D."/>
            <person name="Dromer F."/>
            <person name="Young S."/>
            <person name="Zeng Q."/>
            <person name="Chapman S."/>
            <person name="Gujja S."/>
            <person name="Saif S."/>
            <person name="Birren B."/>
        </authorList>
    </citation>
    <scope>NUCLEOTIDE SEQUENCE [LARGE SCALE GENOMIC DNA]</scope>
    <source>
        <strain evidence="11 12">CBS 6039</strain>
    </source>
</reference>
<keyword evidence="7" id="KW-0449">Lipoprotein</keyword>
<dbReference type="InterPro" id="IPR046936">
    <property type="entry name" value="BIM1-like"/>
</dbReference>
<feature type="chain" id="PRO_5009129040" description="Copper acquisition factor BIM1-like domain-containing protein" evidence="9">
    <location>
        <begin position="26"/>
        <end position="279"/>
    </location>
</feature>
<dbReference type="GO" id="GO:0005886">
    <property type="term" value="C:plasma membrane"/>
    <property type="evidence" value="ECO:0007669"/>
    <property type="project" value="UniProtKB-SubCell"/>
</dbReference>
<evidence type="ECO:0000256" key="4">
    <source>
        <dbReference type="ARBA" id="ARBA00022729"/>
    </source>
</evidence>
<evidence type="ECO:0000256" key="6">
    <source>
        <dbReference type="ARBA" id="ARBA00023180"/>
    </source>
</evidence>
<keyword evidence="5 8" id="KW-0472">Membrane</keyword>
<organism evidence="11 12">
    <name type="scientific">Cryptococcus amylolentus CBS 6039</name>
    <dbReference type="NCBI Taxonomy" id="1295533"/>
    <lineage>
        <taxon>Eukaryota</taxon>
        <taxon>Fungi</taxon>
        <taxon>Dikarya</taxon>
        <taxon>Basidiomycota</taxon>
        <taxon>Agaricomycotina</taxon>
        <taxon>Tremellomycetes</taxon>
        <taxon>Tremellales</taxon>
        <taxon>Cryptococcaceae</taxon>
        <taxon>Cryptococcus</taxon>
    </lineage>
</organism>
<sequence>MVFGVTLPILAAGSYILGSATTADALVIKRDVWASPGALGFIYPPPRDYNASVATTRPCGAAFVSSTRQYIPLNGGNIWLLSQTKVENIQLNYADNENPTAQADFTTLGMAMTGLTAGDMCVPLPDFDGMGLTFGDKLTIQIAYAVDGSASNKQYQCADIELVSAHTYEAPAYTCTNTSTIWSDSDSSTTSGASTVTVTASSSGKVSPLAAGWIGACVTLAVAALAFGAAYYVGLVLFGRRNRTAKARASAGNHIEFRGHQSNDDISLQSRNTIDKRPL</sequence>
<dbReference type="PANTHER" id="PTHR34992:SF5">
    <property type="entry name" value="ANCHORED PROTEIN, PUTATIVE (AFU_ORTHOLOGUE AFUA_6G02800)-RELATED"/>
    <property type="match status" value="1"/>
</dbReference>
<dbReference type="Proteomes" id="UP000094065">
    <property type="component" value="Unassembled WGS sequence"/>
</dbReference>